<dbReference type="PROSITE" id="PS50820">
    <property type="entry name" value="LCCL"/>
    <property type="match status" value="1"/>
</dbReference>
<dbReference type="PROSITE" id="PS00615">
    <property type="entry name" value="C_TYPE_LECTIN_1"/>
    <property type="match status" value="1"/>
</dbReference>
<dbReference type="InterPro" id="IPR001304">
    <property type="entry name" value="C-type_lectin-like"/>
</dbReference>
<dbReference type="Pfam" id="PF03815">
    <property type="entry name" value="LCCL"/>
    <property type="match status" value="1"/>
</dbReference>
<proteinExistence type="predicted"/>
<dbReference type="InterPro" id="IPR036609">
    <property type="entry name" value="LCCL_sf"/>
</dbReference>
<dbReference type="AlphaFoldDB" id="A0A3B5PY31"/>
<dbReference type="SUPFAM" id="SSF56436">
    <property type="entry name" value="C-type lectin-like"/>
    <property type="match status" value="1"/>
</dbReference>
<dbReference type="InterPro" id="IPR016187">
    <property type="entry name" value="CTDL_fold"/>
</dbReference>
<dbReference type="InterPro" id="IPR016186">
    <property type="entry name" value="C-type_lectin-like/link_sf"/>
</dbReference>
<dbReference type="InterPro" id="IPR018378">
    <property type="entry name" value="C-type_lectin_CS"/>
</dbReference>
<dbReference type="GeneTree" id="ENSGT01100000263473"/>
<evidence type="ECO:0000256" key="2">
    <source>
        <dbReference type="SAM" id="Phobius"/>
    </source>
</evidence>
<feature type="domain" description="C-type lectin" evidence="3">
    <location>
        <begin position="82"/>
        <end position="198"/>
    </location>
</feature>
<evidence type="ECO:0000256" key="1">
    <source>
        <dbReference type="ARBA" id="ARBA00023157"/>
    </source>
</evidence>
<organism evidence="5 6">
    <name type="scientific">Xiphophorus maculatus</name>
    <name type="common">Southern platyfish</name>
    <name type="synonym">Platypoecilus maculatus</name>
    <dbReference type="NCBI Taxonomy" id="8083"/>
    <lineage>
        <taxon>Eukaryota</taxon>
        <taxon>Metazoa</taxon>
        <taxon>Chordata</taxon>
        <taxon>Craniata</taxon>
        <taxon>Vertebrata</taxon>
        <taxon>Euteleostomi</taxon>
        <taxon>Actinopterygii</taxon>
        <taxon>Neopterygii</taxon>
        <taxon>Teleostei</taxon>
        <taxon>Neoteleostei</taxon>
        <taxon>Acanthomorphata</taxon>
        <taxon>Ovalentaria</taxon>
        <taxon>Atherinomorphae</taxon>
        <taxon>Cyprinodontiformes</taxon>
        <taxon>Poeciliidae</taxon>
        <taxon>Poeciliinae</taxon>
        <taxon>Xiphophorus</taxon>
    </lineage>
</organism>
<dbReference type="SUPFAM" id="SSF69848">
    <property type="entry name" value="LCCL domain"/>
    <property type="match status" value="1"/>
</dbReference>
<dbReference type="Gene3D" id="2.170.130.20">
    <property type="entry name" value="LCCL-like domain"/>
    <property type="match status" value="1"/>
</dbReference>
<keyword evidence="2" id="KW-0812">Transmembrane</keyword>
<reference evidence="5" key="3">
    <citation type="submission" date="2025-08" db="UniProtKB">
        <authorList>
            <consortium name="Ensembl"/>
        </authorList>
    </citation>
    <scope>IDENTIFICATION</scope>
    <source>
        <strain evidence="5">JP 163 A</strain>
    </source>
</reference>
<dbReference type="PROSITE" id="PS50041">
    <property type="entry name" value="C_TYPE_LECTIN_2"/>
    <property type="match status" value="1"/>
</dbReference>
<feature type="domain" description="LCCL" evidence="4">
    <location>
        <begin position="1"/>
        <end position="52"/>
    </location>
</feature>
<dbReference type="Pfam" id="PF00059">
    <property type="entry name" value="Lectin_C"/>
    <property type="match status" value="1"/>
</dbReference>
<evidence type="ECO:0000259" key="4">
    <source>
        <dbReference type="PROSITE" id="PS50820"/>
    </source>
</evidence>
<dbReference type="InterPro" id="IPR004043">
    <property type="entry name" value="LCCL"/>
</dbReference>
<dbReference type="InterPro" id="IPR050111">
    <property type="entry name" value="C-type_lectin/snaclec_domain"/>
</dbReference>
<sequence length="213" mass="24566">MSHYLHPFKIFGVLVNLFCFFLFACFHLILQQDSNICAAAIHAGVVLNENGGDCTLLKAPEVRKQVFLHSFPSFRPAGWMRFKDKCFMFKGKKDDIKANWSYARSWCKDQGGELAIIDNQYENGNYLKDLQLPSWIGLSDLLVENQYAWSDGVSPVLYTNWNEHEPNNEHCVAMTHGTLATGKWNDDACHRNHSFVCYRKKCKSDKSTFFVFF</sequence>
<reference evidence="5" key="4">
    <citation type="submission" date="2025-09" db="UniProtKB">
        <authorList>
            <consortium name="Ensembl"/>
        </authorList>
    </citation>
    <scope>IDENTIFICATION</scope>
    <source>
        <strain evidence="5">JP 163 A</strain>
    </source>
</reference>
<reference evidence="6" key="1">
    <citation type="submission" date="2012-01" db="EMBL/GenBank/DDBJ databases">
        <authorList>
            <person name="Walter R."/>
            <person name="Schartl M."/>
            <person name="Warren W."/>
        </authorList>
    </citation>
    <scope>NUCLEOTIDE SEQUENCE [LARGE SCALE GENOMIC DNA]</scope>
    <source>
        <strain evidence="6">JP 163 A</strain>
    </source>
</reference>
<evidence type="ECO:0000313" key="6">
    <source>
        <dbReference type="Proteomes" id="UP000002852"/>
    </source>
</evidence>
<dbReference type="Proteomes" id="UP000002852">
    <property type="component" value="Unassembled WGS sequence"/>
</dbReference>
<protein>
    <recommendedName>
        <fullName evidence="7">C-type lectin domain-containing protein</fullName>
    </recommendedName>
</protein>
<dbReference type="Gene3D" id="3.10.100.10">
    <property type="entry name" value="Mannose-Binding Protein A, subunit A"/>
    <property type="match status" value="1"/>
</dbReference>
<evidence type="ECO:0000313" key="5">
    <source>
        <dbReference type="Ensembl" id="ENSXMAP00000023800.1"/>
    </source>
</evidence>
<dbReference type="SMART" id="SM00034">
    <property type="entry name" value="CLECT"/>
    <property type="match status" value="1"/>
</dbReference>
<evidence type="ECO:0000259" key="3">
    <source>
        <dbReference type="PROSITE" id="PS50041"/>
    </source>
</evidence>
<dbReference type="PANTHER" id="PTHR22803">
    <property type="entry name" value="MANNOSE, PHOSPHOLIPASE, LECTIN RECEPTOR RELATED"/>
    <property type="match status" value="1"/>
</dbReference>
<reference evidence="6" key="2">
    <citation type="journal article" date="2013" name="Nat. Genet.">
        <title>The genome of the platyfish, Xiphophorus maculatus, provides insights into evolutionary adaptation and several complex traits.</title>
        <authorList>
            <person name="Schartl M."/>
            <person name="Walter R.B."/>
            <person name="Shen Y."/>
            <person name="Garcia T."/>
            <person name="Catchen J."/>
            <person name="Amores A."/>
            <person name="Braasch I."/>
            <person name="Chalopin D."/>
            <person name="Volff J.N."/>
            <person name="Lesch K.P."/>
            <person name="Bisazza A."/>
            <person name="Minx P."/>
            <person name="Hillier L."/>
            <person name="Wilson R.K."/>
            <person name="Fuerstenberg S."/>
            <person name="Boore J."/>
            <person name="Searle S."/>
            <person name="Postlethwait J.H."/>
            <person name="Warren W.C."/>
        </authorList>
    </citation>
    <scope>NUCLEOTIDE SEQUENCE [LARGE SCALE GENOMIC DNA]</scope>
    <source>
        <strain evidence="6">JP 163 A</strain>
    </source>
</reference>
<dbReference type="CDD" id="cd00037">
    <property type="entry name" value="CLECT"/>
    <property type="match status" value="1"/>
</dbReference>
<keyword evidence="2" id="KW-0472">Membrane</keyword>
<accession>A0A3B5PY31</accession>
<dbReference type="InParanoid" id="A0A3B5PY31"/>
<evidence type="ECO:0008006" key="7">
    <source>
        <dbReference type="Google" id="ProtNLM"/>
    </source>
</evidence>
<keyword evidence="6" id="KW-1185">Reference proteome</keyword>
<feature type="transmembrane region" description="Helical" evidence="2">
    <location>
        <begin position="12"/>
        <end position="30"/>
    </location>
</feature>
<dbReference type="Ensembl" id="ENSXMAT00000041466.1">
    <property type="protein sequence ID" value="ENSXMAP00000023800.1"/>
    <property type="gene ID" value="ENSXMAG00000020849.1"/>
</dbReference>
<keyword evidence="1" id="KW-1015">Disulfide bond</keyword>
<name>A0A3B5PY31_XIPMA</name>
<keyword evidence="2" id="KW-1133">Transmembrane helix</keyword>